<dbReference type="EMBL" id="BNCP01000019">
    <property type="protein sequence ID" value="GIL80791.1"/>
    <property type="molecule type" value="Genomic_DNA"/>
</dbReference>
<gene>
    <name evidence="2" type="ORF">Vretifemale_9841</name>
</gene>
<evidence type="ECO:0000256" key="1">
    <source>
        <dbReference type="SAM" id="MobiDB-lite"/>
    </source>
</evidence>
<proteinExistence type="predicted"/>
<name>A0A8J4CFJ6_9CHLO</name>
<dbReference type="OrthoDB" id="542418at2759"/>
<evidence type="ECO:0000313" key="2">
    <source>
        <dbReference type="EMBL" id="GIL80791.1"/>
    </source>
</evidence>
<comment type="caution">
    <text evidence="2">The sequence shown here is derived from an EMBL/GenBank/DDBJ whole genome shotgun (WGS) entry which is preliminary data.</text>
</comment>
<feature type="compositionally biased region" description="Gly residues" evidence="1">
    <location>
        <begin position="252"/>
        <end position="265"/>
    </location>
</feature>
<dbReference type="AlphaFoldDB" id="A0A8J4CFJ6"/>
<protein>
    <submittedName>
        <fullName evidence="2">Uncharacterized protein</fullName>
    </submittedName>
</protein>
<reference evidence="2" key="1">
    <citation type="journal article" date="2021" name="Proc. Natl. Acad. Sci. U.S.A.">
        <title>Three genomes in the algal genus Volvox reveal the fate of a haploid sex-determining region after a transition to homothallism.</title>
        <authorList>
            <person name="Yamamoto K."/>
            <person name="Hamaji T."/>
            <person name="Kawai-Toyooka H."/>
            <person name="Matsuzaki R."/>
            <person name="Takahashi F."/>
            <person name="Nishimura Y."/>
            <person name="Kawachi M."/>
            <person name="Noguchi H."/>
            <person name="Minakuchi Y."/>
            <person name="Umen J.G."/>
            <person name="Toyoda A."/>
            <person name="Nozaki H."/>
        </authorList>
    </citation>
    <scope>NUCLEOTIDE SEQUENCE</scope>
    <source>
        <strain evidence="2">NIES-3786</strain>
    </source>
</reference>
<feature type="region of interest" description="Disordered" evidence="1">
    <location>
        <begin position="161"/>
        <end position="199"/>
    </location>
</feature>
<evidence type="ECO:0000313" key="3">
    <source>
        <dbReference type="Proteomes" id="UP000747110"/>
    </source>
</evidence>
<feature type="compositionally biased region" description="Gly residues" evidence="1">
    <location>
        <begin position="164"/>
        <end position="177"/>
    </location>
</feature>
<feature type="region of interest" description="Disordered" evidence="1">
    <location>
        <begin position="227"/>
        <end position="269"/>
    </location>
</feature>
<organism evidence="2 3">
    <name type="scientific">Volvox reticuliferus</name>
    <dbReference type="NCBI Taxonomy" id="1737510"/>
    <lineage>
        <taxon>Eukaryota</taxon>
        <taxon>Viridiplantae</taxon>
        <taxon>Chlorophyta</taxon>
        <taxon>core chlorophytes</taxon>
        <taxon>Chlorophyceae</taxon>
        <taxon>CS clade</taxon>
        <taxon>Chlamydomonadales</taxon>
        <taxon>Volvocaceae</taxon>
        <taxon>Volvox</taxon>
    </lineage>
</organism>
<accession>A0A8J4CFJ6</accession>
<sequence length="280" mass="27809">DIIPVLILTMAATADPRLALMGGAPTQGNLRTVRARAQDLQKSIDEVIYGLRFNAGVLKWDDIIRKYSVINTQLAGLREALRPGTLDGFALLPRLVPDAGFAEAVTVQLASALTPEGEAAAAEAAAAVDSALGLGPEMPSMQRFEILNSAIEAHNSLISALTGPAGGGPGGGGGGGTSSADGPLSLQSPLRKRQRELSDATAAVLQNKARAAAAAATALAAAMTGPPATAATGGGRQQAAHTGPRRGPPGPAGGGSGGAAGGGGTETLDPALVFMLTGTR</sequence>
<feature type="non-terminal residue" evidence="2">
    <location>
        <position position="280"/>
    </location>
</feature>
<keyword evidence="3" id="KW-1185">Reference proteome</keyword>
<dbReference type="Proteomes" id="UP000747110">
    <property type="component" value="Unassembled WGS sequence"/>
</dbReference>
<feature type="compositionally biased region" description="Low complexity" evidence="1">
    <location>
        <begin position="227"/>
        <end position="242"/>
    </location>
</feature>